<keyword evidence="3" id="KW-1185">Reference proteome</keyword>
<keyword evidence="1" id="KW-1133">Transmembrane helix</keyword>
<evidence type="ECO:0000256" key="1">
    <source>
        <dbReference type="SAM" id="Phobius"/>
    </source>
</evidence>
<dbReference type="Proteomes" id="UP000323166">
    <property type="component" value="Unassembled WGS sequence"/>
</dbReference>
<organism evidence="2 3">
    <name type="scientific">Desulfallas thermosapovorans DSM 6562</name>
    <dbReference type="NCBI Taxonomy" id="1121431"/>
    <lineage>
        <taxon>Bacteria</taxon>
        <taxon>Bacillati</taxon>
        <taxon>Bacillota</taxon>
        <taxon>Clostridia</taxon>
        <taxon>Eubacteriales</taxon>
        <taxon>Desulfallaceae</taxon>
        <taxon>Desulfallas</taxon>
    </lineage>
</organism>
<name>A0A5S4ZN17_9FIRM</name>
<feature type="transmembrane region" description="Helical" evidence="1">
    <location>
        <begin position="44"/>
        <end position="70"/>
    </location>
</feature>
<gene>
    <name evidence="2" type="ORF">LX24_02910</name>
</gene>
<dbReference type="RefSeq" id="WP_166512823.1">
    <property type="nucleotide sequence ID" value="NZ_VNHM01000028.1"/>
</dbReference>
<comment type="caution">
    <text evidence="2">The sequence shown here is derived from an EMBL/GenBank/DDBJ whole genome shotgun (WGS) entry which is preliminary data.</text>
</comment>
<keyword evidence="1" id="KW-0472">Membrane</keyword>
<feature type="transmembrane region" description="Helical" evidence="1">
    <location>
        <begin position="12"/>
        <end position="32"/>
    </location>
</feature>
<reference evidence="2 3" key="1">
    <citation type="submission" date="2019-07" db="EMBL/GenBank/DDBJ databases">
        <title>Genomic Encyclopedia of Type Strains, Phase I: the one thousand microbial genomes (KMG-I) project.</title>
        <authorList>
            <person name="Kyrpides N."/>
        </authorList>
    </citation>
    <scope>NUCLEOTIDE SEQUENCE [LARGE SCALE GENOMIC DNA]</scope>
    <source>
        <strain evidence="2 3">DSM 6562</strain>
    </source>
</reference>
<accession>A0A5S4ZN17</accession>
<proteinExistence type="predicted"/>
<protein>
    <submittedName>
        <fullName evidence="2">Uncharacterized protein</fullName>
    </submittedName>
</protein>
<dbReference type="AlphaFoldDB" id="A0A5S4ZN17"/>
<sequence length="81" mass="8898">MVKIKTQKKGGILRNLILWGILSLALYTLVFANQGIVMDYFTRGGVFAIAVIVTALVFSFVHGAFSNYLVEAMGFKPGNKK</sequence>
<evidence type="ECO:0000313" key="2">
    <source>
        <dbReference type="EMBL" id="TYO92316.1"/>
    </source>
</evidence>
<keyword evidence="1" id="KW-0812">Transmembrane</keyword>
<dbReference type="EMBL" id="VNHM01000028">
    <property type="protein sequence ID" value="TYO92316.1"/>
    <property type="molecule type" value="Genomic_DNA"/>
</dbReference>
<evidence type="ECO:0000313" key="3">
    <source>
        <dbReference type="Proteomes" id="UP000323166"/>
    </source>
</evidence>